<comment type="caution">
    <text evidence="3">The sequence shown here is derived from an EMBL/GenBank/DDBJ whole genome shotgun (WGS) entry which is preliminary data.</text>
</comment>
<feature type="domain" description="DUF7137" evidence="2">
    <location>
        <begin position="18"/>
        <end position="151"/>
    </location>
</feature>
<evidence type="ECO:0000313" key="4">
    <source>
        <dbReference type="Proteomes" id="UP000559256"/>
    </source>
</evidence>
<evidence type="ECO:0000256" key="1">
    <source>
        <dbReference type="SAM" id="Phobius"/>
    </source>
</evidence>
<evidence type="ECO:0000259" key="2">
    <source>
        <dbReference type="Pfam" id="PF23585"/>
    </source>
</evidence>
<dbReference type="EMBL" id="JAACJM010000109">
    <property type="protein sequence ID" value="KAF5345691.1"/>
    <property type="molecule type" value="Genomic_DNA"/>
</dbReference>
<keyword evidence="1" id="KW-0812">Transmembrane</keyword>
<dbReference type="InterPro" id="IPR055561">
    <property type="entry name" value="DUF7137"/>
</dbReference>
<dbReference type="AlphaFoldDB" id="A0A8H5CRE2"/>
<proteinExistence type="predicted"/>
<accession>A0A8H5CRE2</accession>
<dbReference type="PANTHER" id="PTHR42028:SF1">
    <property type="entry name" value="YALI0E30657P"/>
    <property type="match status" value="1"/>
</dbReference>
<evidence type="ECO:0000313" key="3">
    <source>
        <dbReference type="EMBL" id="KAF5345691.1"/>
    </source>
</evidence>
<feature type="transmembrane region" description="Helical" evidence="1">
    <location>
        <begin position="166"/>
        <end position="185"/>
    </location>
</feature>
<keyword evidence="1" id="KW-1133">Transmembrane helix</keyword>
<organism evidence="3 4">
    <name type="scientific">Tetrapyrgos nigripes</name>
    <dbReference type="NCBI Taxonomy" id="182062"/>
    <lineage>
        <taxon>Eukaryota</taxon>
        <taxon>Fungi</taxon>
        <taxon>Dikarya</taxon>
        <taxon>Basidiomycota</taxon>
        <taxon>Agaricomycotina</taxon>
        <taxon>Agaricomycetes</taxon>
        <taxon>Agaricomycetidae</taxon>
        <taxon>Agaricales</taxon>
        <taxon>Marasmiineae</taxon>
        <taxon>Marasmiaceae</taxon>
        <taxon>Tetrapyrgos</taxon>
    </lineage>
</organism>
<dbReference type="OrthoDB" id="2435509at2759"/>
<name>A0A8H5CRE2_9AGAR</name>
<protein>
    <recommendedName>
        <fullName evidence="2">DUF7137 domain-containing protein</fullName>
    </recommendedName>
</protein>
<reference evidence="3 4" key="1">
    <citation type="journal article" date="2020" name="ISME J.">
        <title>Uncovering the hidden diversity of litter-decomposition mechanisms in mushroom-forming fungi.</title>
        <authorList>
            <person name="Floudas D."/>
            <person name="Bentzer J."/>
            <person name="Ahren D."/>
            <person name="Johansson T."/>
            <person name="Persson P."/>
            <person name="Tunlid A."/>
        </authorList>
    </citation>
    <scope>NUCLEOTIDE SEQUENCE [LARGE SCALE GENOMIC DNA]</scope>
    <source>
        <strain evidence="3 4">CBS 291.85</strain>
    </source>
</reference>
<dbReference type="Pfam" id="PF23585">
    <property type="entry name" value="DUF7137"/>
    <property type="match status" value="1"/>
</dbReference>
<keyword evidence="4" id="KW-1185">Reference proteome</keyword>
<dbReference type="PANTHER" id="PTHR42028">
    <property type="entry name" value="CHROMOSOME 1, WHOLE GENOME SHOTGUN SEQUENCE"/>
    <property type="match status" value="1"/>
</dbReference>
<sequence>MSNNDNNNNNNDDDIPQTAPAAILSLTQPDQRSSSFFKLAPSETVSFEWSFSGVLHTPTSLTVEAIGANGFTYPIGTFPGTATSIDWVPYDYQQSNAATPLAQTSYTLAVYDERGLGATMKPGFLTPNTQLTFALYTPQSYTAIASGWSCTECNAATSNISRENPVLVATLATFLVMFFSGFGLLRNFYAYQRR</sequence>
<gene>
    <name evidence="3" type="ORF">D9758_013036</name>
</gene>
<keyword evidence="1" id="KW-0472">Membrane</keyword>
<dbReference type="Proteomes" id="UP000559256">
    <property type="component" value="Unassembled WGS sequence"/>
</dbReference>